<dbReference type="OrthoDB" id="2333398at2"/>
<evidence type="ECO:0000313" key="2">
    <source>
        <dbReference type="EMBL" id="KRM05912.1"/>
    </source>
</evidence>
<evidence type="ECO:0008006" key="4">
    <source>
        <dbReference type="Google" id="ProtNLM"/>
    </source>
</evidence>
<keyword evidence="1" id="KW-0472">Membrane</keyword>
<comment type="caution">
    <text evidence="2">The sequence shown here is derived from an EMBL/GenBank/DDBJ whole genome shotgun (WGS) entry which is preliminary data.</text>
</comment>
<name>A0A0R1VJI9_9LACO</name>
<keyword evidence="3" id="KW-1185">Reference proteome</keyword>
<reference evidence="2 3" key="1">
    <citation type="journal article" date="2015" name="Genome Announc.">
        <title>Expanding the biotechnology potential of lactobacilli through comparative genomics of 213 strains and associated genera.</title>
        <authorList>
            <person name="Sun Z."/>
            <person name="Harris H.M."/>
            <person name="McCann A."/>
            <person name="Guo C."/>
            <person name="Argimon S."/>
            <person name="Zhang W."/>
            <person name="Yang X."/>
            <person name="Jeffery I.B."/>
            <person name="Cooney J.C."/>
            <person name="Kagawa T.F."/>
            <person name="Liu W."/>
            <person name="Song Y."/>
            <person name="Salvetti E."/>
            <person name="Wrobel A."/>
            <person name="Rasinkangas P."/>
            <person name="Parkhill J."/>
            <person name="Rea M.C."/>
            <person name="O'Sullivan O."/>
            <person name="Ritari J."/>
            <person name="Douillard F.P."/>
            <person name="Paul Ross R."/>
            <person name="Yang R."/>
            <person name="Briner A.E."/>
            <person name="Felis G.E."/>
            <person name="de Vos W.M."/>
            <person name="Barrangou R."/>
            <person name="Klaenhammer T.R."/>
            <person name="Caufield P.W."/>
            <person name="Cui Y."/>
            <person name="Zhang H."/>
            <person name="O'Toole P.W."/>
        </authorList>
    </citation>
    <scope>NUCLEOTIDE SEQUENCE [LARGE SCALE GENOMIC DNA]</scope>
    <source>
        <strain evidence="2 3">DSM 18382</strain>
    </source>
</reference>
<gene>
    <name evidence="2" type="ORF">FD41_GL000663</name>
</gene>
<proteinExistence type="predicted"/>
<dbReference type="PATRIC" id="fig|1423743.5.peg.677"/>
<dbReference type="EMBL" id="AZFY01000105">
    <property type="protein sequence ID" value="KRM05912.1"/>
    <property type="molecule type" value="Genomic_DNA"/>
</dbReference>
<dbReference type="AlphaFoldDB" id="A0A0R1VJI9"/>
<evidence type="ECO:0000313" key="3">
    <source>
        <dbReference type="Proteomes" id="UP000051966"/>
    </source>
</evidence>
<keyword evidence="1" id="KW-1133">Transmembrane helix</keyword>
<dbReference type="Pfam" id="PF13630">
    <property type="entry name" value="SdpI"/>
    <property type="match status" value="1"/>
</dbReference>
<accession>A0A0R1VJI9</accession>
<protein>
    <recommendedName>
        <fullName evidence="4">SdpI family protein</fullName>
    </recommendedName>
</protein>
<dbReference type="InterPro" id="IPR025962">
    <property type="entry name" value="SdpI/YhfL"/>
</dbReference>
<dbReference type="RefSeq" id="WP_056984035.1">
    <property type="nucleotide sequence ID" value="NZ_AZFY01000105.1"/>
</dbReference>
<keyword evidence="1" id="KW-0812">Transmembrane</keyword>
<sequence>MNSLFTILFVVMVLGYCYFRANPAKISHVIGFRTPSAYKSTENWQRAQKIGYGISLPTLAILTVLNYLLVIPTWVSISLLVIWIAITVSYIEWTLNK</sequence>
<dbReference type="Proteomes" id="UP000051966">
    <property type="component" value="Unassembled WGS sequence"/>
</dbReference>
<organism evidence="2 3">
    <name type="scientific">Lentilactobacillus farraginis DSM 18382 = JCM 14108</name>
    <dbReference type="NCBI Taxonomy" id="1423743"/>
    <lineage>
        <taxon>Bacteria</taxon>
        <taxon>Bacillati</taxon>
        <taxon>Bacillota</taxon>
        <taxon>Bacilli</taxon>
        <taxon>Lactobacillales</taxon>
        <taxon>Lactobacillaceae</taxon>
        <taxon>Lentilactobacillus</taxon>
    </lineage>
</organism>
<evidence type="ECO:0000256" key="1">
    <source>
        <dbReference type="SAM" id="Phobius"/>
    </source>
</evidence>
<feature type="transmembrane region" description="Helical" evidence="1">
    <location>
        <begin position="67"/>
        <end position="91"/>
    </location>
</feature>